<dbReference type="EMBL" id="JAJHNU010000001">
    <property type="protein sequence ID" value="MDN4121081.1"/>
    <property type="molecule type" value="Genomic_DNA"/>
</dbReference>
<dbReference type="PANTHER" id="PTHR30487">
    <property type="entry name" value="TYPE 4 PREPILIN-LIKE PROTEINS LEADER PEPTIDE-PROCESSING ENZYME"/>
    <property type="match status" value="1"/>
</dbReference>
<comment type="caution">
    <text evidence="5">The sequence shown here is derived from an EMBL/GenBank/DDBJ whole genome shotgun (WGS) entry which is preliminary data.</text>
</comment>
<sequence>MRVVFDRDHVLAAVLALLWGGVLLRPLCWWGLGLLRELAQHQPQQFVTHSYTSRVILVTLLFVLLPITGLVYGLDYRTLAAATFLVAVLVLAWIDSETGYLPDALTQPLLWLGLLVNVGEMYTTLEMAVLGAACAYGFLWLINAGFIWLRNKQGMGHGDFKLLAALTAWFGLATLPTLLLLSSLGALLYAALIWAIGRWYQGRYLHFGPYLAAAGVCQLFFQFSPYQ</sequence>
<protein>
    <submittedName>
        <fullName evidence="5">A24 family peptidase</fullName>
    </submittedName>
</protein>
<keyword evidence="3" id="KW-0472">Membrane</keyword>
<evidence type="ECO:0000256" key="2">
    <source>
        <dbReference type="RuleBase" id="RU003793"/>
    </source>
</evidence>
<reference evidence="5" key="1">
    <citation type="submission" date="2021-11" db="EMBL/GenBank/DDBJ databases">
        <title>Draft genome sequence of Alcaligenes endophyticus type strain CCUG 75668T.</title>
        <authorList>
            <person name="Salva-Serra F."/>
            <person name="Duran R.E."/>
            <person name="Seeger M."/>
            <person name="Moore E.R.B."/>
            <person name="Jaen-Luchoro D."/>
        </authorList>
    </citation>
    <scope>NUCLEOTIDE SEQUENCE</scope>
    <source>
        <strain evidence="5">CCUG 75668</strain>
    </source>
</reference>
<name>A0ABT8EIH2_9BURK</name>
<proteinExistence type="inferred from homology"/>
<feature type="domain" description="Prepilin type IV endopeptidase peptidase" evidence="4">
    <location>
        <begin position="84"/>
        <end position="190"/>
    </location>
</feature>
<feature type="transmembrane region" description="Helical" evidence="3">
    <location>
        <begin position="128"/>
        <end position="149"/>
    </location>
</feature>
<evidence type="ECO:0000313" key="5">
    <source>
        <dbReference type="EMBL" id="MDN4121081.1"/>
    </source>
</evidence>
<feature type="transmembrane region" description="Helical" evidence="3">
    <location>
        <begin position="78"/>
        <end position="94"/>
    </location>
</feature>
<evidence type="ECO:0000256" key="1">
    <source>
        <dbReference type="ARBA" id="ARBA00005801"/>
    </source>
</evidence>
<dbReference type="PRINTS" id="PR00864">
    <property type="entry name" value="PREPILNPTASE"/>
</dbReference>
<dbReference type="InterPro" id="IPR014032">
    <property type="entry name" value="Peptidase_A24A_bac"/>
</dbReference>
<feature type="transmembrane region" description="Helical" evidence="3">
    <location>
        <begin position="169"/>
        <end position="192"/>
    </location>
</feature>
<dbReference type="RefSeq" id="WP_266124928.1">
    <property type="nucleotide sequence ID" value="NZ_JAJHNU010000001.1"/>
</dbReference>
<keyword evidence="3" id="KW-1133">Transmembrane helix</keyword>
<evidence type="ECO:0000256" key="3">
    <source>
        <dbReference type="SAM" id="Phobius"/>
    </source>
</evidence>
<keyword evidence="6" id="KW-1185">Reference proteome</keyword>
<evidence type="ECO:0000313" key="6">
    <source>
        <dbReference type="Proteomes" id="UP001168613"/>
    </source>
</evidence>
<dbReference type="InterPro" id="IPR050882">
    <property type="entry name" value="Prepilin_peptidase/N-MTase"/>
</dbReference>
<dbReference type="InterPro" id="IPR000045">
    <property type="entry name" value="Prepilin_IV_endopep_pep"/>
</dbReference>
<dbReference type="PANTHER" id="PTHR30487:SF0">
    <property type="entry name" value="PREPILIN LEADER PEPTIDASE_N-METHYLTRANSFERASE-RELATED"/>
    <property type="match status" value="1"/>
</dbReference>
<feature type="transmembrane region" description="Helical" evidence="3">
    <location>
        <begin position="52"/>
        <end position="71"/>
    </location>
</feature>
<comment type="similarity">
    <text evidence="1 2">Belongs to the peptidase A24 family.</text>
</comment>
<dbReference type="Gene3D" id="1.20.120.1220">
    <property type="match status" value="1"/>
</dbReference>
<dbReference type="Proteomes" id="UP001168613">
    <property type="component" value="Unassembled WGS sequence"/>
</dbReference>
<dbReference type="Pfam" id="PF01478">
    <property type="entry name" value="Peptidase_A24"/>
    <property type="match status" value="1"/>
</dbReference>
<evidence type="ECO:0000259" key="4">
    <source>
        <dbReference type="Pfam" id="PF01478"/>
    </source>
</evidence>
<accession>A0ABT8EIH2</accession>
<organism evidence="5 6">
    <name type="scientific">Alcaligenes endophyticus</name>
    <dbReference type="NCBI Taxonomy" id="1929088"/>
    <lineage>
        <taxon>Bacteria</taxon>
        <taxon>Pseudomonadati</taxon>
        <taxon>Pseudomonadota</taxon>
        <taxon>Betaproteobacteria</taxon>
        <taxon>Burkholderiales</taxon>
        <taxon>Alcaligenaceae</taxon>
        <taxon>Alcaligenes</taxon>
    </lineage>
</organism>
<feature type="transmembrane region" description="Helical" evidence="3">
    <location>
        <begin position="12"/>
        <end position="32"/>
    </location>
</feature>
<keyword evidence="3" id="KW-0812">Transmembrane</keyword>
<gene>
    <name evidence="5" type="ORF">LMS43_07250</name>
</gene>